<accession>A0A5S3P3D4</accession>
<dbReference type="OrthoDB" id="7573292at2"/>
<evidence type="ECO:0000313" key="2">
    <source>
        <dbReference type="Proteomes" id="UP000309668"/>
    </source>
</evidence>
<dbReference type="EMBL" id="VCAO01000004">
    <property type="protein sequence ID" value="TMM47348.1"/>
    <property type="molecule type" value="Genomic_DNA"/>
</dbReference>
<dbReference type="AlphaFoldDB" id="A0A5S3P3D4"/>
<dbReference type="Proteomes" id="UP000309668">
    <property type="component" value="Unassembled WGS sequence"/>
</dbReference>
<organism evidence="1 2">
    <name type="scientific">Qipengyuania marisflavi</name>
    <dbReference type="NCBI Taxonomy" id="2486356"/>
    <lineage>
        <taxon>Bacteria</taxon>
        <taxon>Pseudomonadati</taxon>
        <taxon>Pseudomonadota</taxon>
        <taxon>Alphaproteobacteria</taxon>
        <taxon>Sphingomonadales</taxon>
        <taxon>Erythrobacteraceae</taxon>
        <taxon>Qipengyuania</taxon>
    </lineage>
</organism>
<keyword evidence="2" id="KW-1185">Reference proteome</keyword>
<comment type="caution">
    <text evidence="1">The sequence shown here is derived from an EMBL/GenBank/DDBJ whole genome shotgun (WGS) entry which is preliminary data.</text>
</comment>
<name>A0A5S3P3D4_9SPHN</name>
<gene>
    <name evidence="1" type="ORF">FEV51_09815</name>
</gene>
<evidence type="ECO:0000313" key="1">
    <source>
        <dbReference type="EMBL" id="TMM47348.1"/>
    </source>
</evidence>
<dbReference type="RefSeq" id="WP_138618427.1">
    <property type="nucleotide sequence ID" value="NZ_VCAO01000004.1"/>
</dbReference>
<sequence length="71" mass="8030">MATPSRCLKCDGRMVEGHTIDMGYGSVTPARWQEGAPQKTWFGSIKTKKANLRDIASFRCERCGFLENYVK</sequence>
<proteinExistence type="predicted"/>
<reference evidence="1 2" key="1">
    <citation type="submission" date="2019-05" db="EMBL/GenBank/DDBJ databases">
        <title>Erythrobacter marisflavi sp. nov., isolated from isolated from water of an estuary environment.</title>
        <authorList>
            <person name="Yoon J.-H."/>
        </authorList>
    </citation>
    <scope>NUCLEOTIDE SEQUENCE [LARGE SCALE GENOMIC DNA]</scope>
    <source>
        <strain evidence="1 2">KEM-5</strain>
    </source>
</reference>
<protein>
    <submittedName>
        <fullName evidence="1">Uncharacterized protein</fullName>
    </submittedName>
</protein>